<evidence type="ECO:0000256" key="1">
    <source>
        <dbReference type="ARBA" id="ARBA00004418"/>
    </source>
</evidence>
<dbReference type="InterPro" id="IPR006059">
    <property type="entry name" value="SBP"/>
</dbReference>
<dbReference type="RefSeq" id="WP_126129973.1">
    <property type="nucleotide sequence ID" value="NZ_CP034464.1"/>
</dbReference>
<dbReference type="Pfam" id="PF01547">
    <property type="entry name" value="SBP_bac_1"/>
    <property type="match status" value="1"/>
</dbReference>
<sequence length="412" mass="45654">MLLFSCAAHAESLQVLHWWKSASERKAVEFLQEKLGDESVSWRDAVVPSGSGVGASIVLRSRILAGNAPEVAQLNGVLISEWDSLGLLLDVDTVAAGAKWELALLPTVLTLVQPHGHFVAAPLGIHRINTLFYNRKLFKQHGLAVPQTWLEFERLALKLQNLGIAALAQSSEPWQVVSLFETLVLAEGGTEFYRDLFVLRKPGAFADMRLTRALQHLRDLKKWMAKPLQERTWIEVSRQLADGEAAMMVMGDWAKAELNLWGQFGEDSFGCAAVPATANFHLYDIDTFAMLATPKSARTAQEKLAKVVMSNAVQAEYNQIKGSVPVLRNPDMAKMDSCARASWKLFASGVAAQVPSLAHRMATDEITKDAMIAEIHQYFLDDKVSTLETQRRLATIARTVTRPVTRPIARKK</sequence>
<reference evidence="7 8" key="1">
    <citation type="journal article" date="2011" name="Int. J. Syst. Evol. Microbiol.">
        <title>Description of Undibacterium oligocarboniphilum sp. nov., isolated from purified water, and Undibacterium pigrum strain CCUG 49012 as the type strain of Undibacterium parvum sp. nov., and emended descriptions of the genus Undibacterium and the species Undibacterium pigrum.</title>
        <authorList>
            <person name="Eder W."/>
            <person name="Wanner G."/>
            <person name="Ludwig W."/>
            <person name="Busse H.J."/>
            <person name="Ziemke-Kageler F."/>
            <person name="Lang E."/>
        </authorList>
    </citation>
    <scope>NUCLEOTIDE SEQUENCE [LARGE SCALE GENOMIC DNA]</scope>
    <source>
        <strain evidence="7 8">DSM 23061</strain>
    </source>
</reference>
<evidence type="ECO:0000256" key="5">
    <source>
        <dbReference type="ARBA" id="ARBA00049629"/>
    </source>
</evidence>
<keyword evidence="3" id="KW-0813">Transport</keyword>
<dbReference type="PANTHER" id="PTHR43649:SF28">
    <property type="entry name" value="BINDING PROTEIN COMPONENT OF ABC SUGAR TRANSPORTER-RELATED"/>
    <property type="match status" value="1"/>
</dbReference>
<evidence type="ECO:0000256" key="4">
    <source>
        <dbReference type="ARBA" id="ARBA00022729"/>
    </source>
</evidence>
<dbReference type="Proteomes" id="UP000275663">
    <property type="component" value="Chromosome"/>
</dbReference>
<dbReference type="AlphaFoldDB" id="A0A3S9HR77"/>
<evidence type="ECO:0000313" key="8">
    <source>
        <dbReference type="Proteomes" id="UP000275663"/>
    </source>
</evidence>
<comment type="similarity">
    <text evidence="2">Belongs to the bacterial solute-binding protein 1 family.</text>
</comment>
<protein>
    <recommendedName>
        <fullName evidence="6">Probable sugar-binding periplasmic protein</fullName>
    </recommendedName>
</protein>
<dbReference type="GO" id="GO:0042597">
    <property type="term" value="C:periplasmic space"/>
    <property type="evidence" value="ECO:0007669"/>
    <property type="project" value="UniProtKB-SubCell"/>
</dbReference>
<keyword evidence="8" id="KW-1185">Reference proteome</keyword>
<organism evidence="7 8">
    <name type="scientific">Undibacterium parvum</name>
    <dbReference type="NCBI Taxonomy" id="401471"/>
    <lineage>
        <taxon>Bacteria</taxon>
        <taxon>Pseudomonadati</taxon>
        <taxon>Pseudomonadota</taxon>
        <taxon>Betaproteobacteria</taxon>
        <taxon>Burkholderiales</taxon>
        <taxon>Oxalobacteraceae</taxon>
        <taxon>Undibacterium</taxon>
    </lineage>
</organism>
<dbReference type="KEGG" id="upv:EJN92_15815"/>
<evidence type="ECO:0000256" key="3">
    <source>
        <dbReference type="ARBA" id="ARBA00022448"/>
    </source>
</evidence>
<evidence type="ECO:0000256" key="6">
    <source>
        <dbReference type="ARBA" id="ARBA00049753"/>
    </source>
</evidence>
<dbReference type="SUPFAM" id="SSF53850">
    <property type="entry name" value="Periplasmic binding protein-like II"/>
    <property type="match status" value="1"/>
</dbReference>
<dbReference type="EMBL" id="CP034464">
    <property type="protein sequence ID" value="AZP14616.1"/>
    <property type="molecule type" value="Genomic_DNA"/>
</dbReference>
<dbReference type="PANTHER" id="PTHR43649">
    <property type="entry name" value="ARABINOSE-BINDING PROTEIN-RELATED"/>
    <property type="match status" value="1"/>
</dbReference>
<gene>
    <name evidence="7" type="ORF">EJN92_15815</name>
</gene>
<keyword evidence="4" id="KW-0732">Signal</keyword>
<evidence type="ECO:0000256" key="2">
    <source>
        <dbReference type="ARBA" id="ARBA00008520"/>
    </source>
</evidence>
<dbReference type="Gene3D" id="3.40.190.10">
    <property type="entry name" value="Periplasmic binding protein-like II"/>
    <property type="match status" value="2"/>
</dbReference>
<evidence type="ECO:0000313" key="7">
    <source>
        <dbReference type="EMBL" id="AZP14616.1"/>
    </source>
</evidence>
<name>A0A3S9HR77_9BURK</name>
<proteinExistence type="inferred from homology"/>
<comment type="subcellular location">
    <subcellularLocation>
        <location evidence="1">Periplasm</location>
    </subcellularLocation>
</comment>
<accession>A0A3S9HR77</accession>
<dbReference type="OrthoDB" id="5580590at2"/>
<comment type="function">
    <text evidence="5">Part of a binding-protein-dependent transport system for a sugar.</text>
</comment>
<dbReference type="InterPro" id="IPR050490">
    <property type="entry name" value="Bact_solute-bd_prot1"/>
</dbReference>